<feature type="compositionally biased region" description="Polar residues" evidence="1">
    <location>
        <begin position="92"/>
        <end position="107"/>
    </location>
</feature>
<feature type="region of interest" description="Disordered" evidence="1">
    <location>
        <begin position="409"/>
        <end position="430"/>
    </location>
</feature>
<evidence type="ECO:0000313" key="2">
    <source>
        <dbReference type="EMBL" id="CAK0829137.1"/>
    </source>
</evidence>
<dbReference type="Proteomes" id="UP001189429">
    <property type="component" value="Unassembled WGS sequence"/>
</dbReference>
<feature type="compositionally biased region" description="Basic and acidic residues" evidence="1">
    <location>
        <begin position="836"/>
        <end position="847"/>
    </location>
</feature>
<feature type="compositionally biased region" description="Polar residues" evidence="1">
    <location>
        <begin position="314"/>
        <end position="329"/>
    </location>
</feature>
<protein>
    <submittedName>
        <fullName evidence="2">Uncharacterized protein</fullName>
    </submittedName>
</protein>
<feature type="compositionally biased region" description="Basic residues" evidence="1">
    <location>
        <begin position="898"/>
        <end position="911"/>
    </location>
</feature>
<proteinExistence type="predicted"/>
<feature type="compositionally biased region" description="Polar residues" evidence="1">
    <location>
        <begin position="53"/>
        <end position="68"/>
    </location>
</feature>
<feature type="compositionally biased region" description="Gly residues" evidence="1">
    <location>
        <begin position="739"/>
        <end position="759"/>
    </location>
</feature>
<keyword evidence="3" id="KW-1185">Reference proteome</keyword>
<feature type="region of interest" description="Disordered" evidence="1">
    <location>
        <begin position="268"/>
        <end position="388"/>
    </location>
</feature>
<feature type="compositionally biased region" description="Basic residues" evidence="1">
    <location>
        <begin position="776"/>
        <end position="801"/>
    </location>
</feature>
<evidence type="ECO:0000256" key="1">
    <source>
        <dbReference type="SAM" id="MobiDB-lite"/>
    </source>
</evidence>
<organism evidence="2 3">
    <name type="scientific">Prorocentrum cordatum</name>
    <dbReference type="NCBI Taxonomy" id="2364126"/>
    <lineage>
        <taxon>Eukaryota</taxon>
        <taxon>Sar</taxon>
        <taxon>Alveolata</taxon>
        <taxon>Dinophyceae</taxon>
        <taxon>Prorocentrales</taxon>
        <taxon>Prorocentraceae</taxon>
        <taxon>Prorocentrum</taxon>
    </lineage>
</organism>
<feature type="compositionally biased region" description="Low complexity" evidence="1">
    <location>
        <begin position="115"/>
        <end position="126"/>
    </location>
</feature>
<gene>
    <name evidence="2" type="ORF">PCOR1329_LOCUS28169</name>
</gene>
<feature type="region of interest" description="Disordered" evidence="1">
    <location>
        <begin position="443"/>
        <end position="488"/>
    </location>
</feature>
<comment type="caution">
    <text evidence="2">The sequence shown here is derived from an EMBL/GenBank/DDBJ whole genome shotgun (WGS) entry which is preliminary data.</text>
</comment>
<feature type="region of interest" description="Disordered" evidence="1">
    <location>
        <begin position="181"/>
        <end position="256"/>
    </location>
</feature>
<sequence>MARTLPAKQHPFGHRAGSGAPPLGSPRVPREPKSLPAKKTVSFHLEVDDDSEGSSTSTCGGRAQSGTPDSLDFVAERPALPVRQAPTPSRAGPSTASWLSSPGSSQDHSVDVVHPGSPLLAGAAAGRRGEGVGEPPHEALGDAGGGAARGRCSGALRPPDQPGEPLDRALWQQACCDAGGAAPGWRSGAQGPLAEEHPVRQAPGEAGSHGCAVAELAEGQHSQQEASGEGGGGNAVLPGSCSRAPPRDAPGVSCESKARLARKTVSFNLEVDDHSEGPPTCGGRVQSGTPDSLDFVAERPALPVRQAPTPSRAGPSTASWLSSPGSSQDHSVDVVHPGSPLLAGAAAGRRGEGVGEPPQEALGDAGGGAARGRCSGALRPPDQPGEPLDRALWQQACCDAGGVAPGWRSGAQGPLAEEHPVRQAPGEAGSHGCAVAELAEGAPRSLAEGQHSQQEASGEGSAGVSAVLPGSCSEAPQRPSAERHRSQQEALRALQLLEERARWAAAALKSRPHRCTAATKWAFAHGVARGAPRIEAWGGGGRHASGAYDYLPGERAQGPPTYQSASDPSQRLRLSPEGHWLVGSADASEQQHRQWGYLRSAHPVEPGVLPHAVSEWDVVPGAGGGQPAASRVRFWLAETVRLEWQKARVASCDCPVVSVRGVGQLGDGLYDFVPREGSAGEPPAYQHQVQRNLWLYLASDQRWWVGTEEGPRQQGAPGPGPEPPSAAGAERLRRRRGQVLGGLRRGSGRLGAAGGGGAPRAGRADGAGQVGGGVPPRRRRGAVGRVPRARRLPPRRRRRPLRGAARVPVRAAARPVALCCGRLALVHRADRLEGLPEARRRAEEPRRGGGGSAAGGGGGVVRAGGHRRGGVGARPEPLLLPHGGRGGGLGAGPGGVRRVPRGHAHRRAWRA</sequence>
<reference evidence="2" key="1">
    <citation type="submission" date="2023-10" db="EMBL/GenBank/DDBJ databases">
        <authorList>
            <person name="Chen Y."/>
            <person name="Shah S."/>
            <person name="Dougan E. K."/>
            <person name="Thang M."/>
            <person name="Chan C."/>
        </authorList>
    </citation>
    <scope>NUCLEOTIDE SEQUENCE [LARGE SCALE GENOMIC DNA]</scope>
</reference>
<feature type="compositionally biased region" description="Low complexity" evidence="1">
    <location>
        <begin position="337"/>
        <end position="348"/>
    </location>
</feature>
<evidence type="ECO:0000313" key="3">
    <source>
        <dbReference type="Proteomes" id="UP001189429"/>
    </source>
</evidence>
<feature type="region of interest" description="Disordered" evidence="1">
    <location>
        <begin position="1"/>
        <end position="166"/>
    </location>
</feature>
<name>A0ABN9SF68_9DINO</name>
<feature type="compositionally biased region" description="Gly residues" evidence="1">
    <location>
        <begin position="848"/>
        <end position="861"/>
    </location>
</feature>
<feature type="compositionally biased region" description="Gly residues" evidence="1">
    <location>
        <begin position="883"/>
        <end position="895"/>
    </location>
</feature>
<feature type="region of interest" description="Disordered" evidence="1">
    <location>
        <begin position="874"/>
        <end position="911"/>
    </location>
</feature>
<feature type="region of interest" description="Disordered" evidence="1">
    <location>
        <begin position="708"/>
        <end position="806"/>
    </location>
</feature>
<feature type="compositionally biased region" description="Basic and acidic residues" evidence="1">
    <location>
        <begin position="127"/>
        <end position="140"/>
    </location>
</feature>
<feature type="region of interest" description="Disordered" evidence="1">
    <location>
        <begin position="836"/>
        <end position="861"/>
    </location>
</feature>
<dbReference type="EMBL" id="CAUYUJ010010336">
    <property type="protein sequence ID" value="CAK0829137.1"/>
    <property type="molecule type" value="Genomic_DNA"/>
</dbReference>
<accession>A0ABN9SF68</accession>